<dbReference type="NCBIfam" id="TIGR00229">
    <property type="entry name" value="sensory_box"/>
    <property type="match status" value="1"/>
</dbReference>
<dbReference type="Pfam" id="PF17201">
    <property type="entry name" value="Cache_3-Cache_2"/>
    <property type="match status" value="1"/>
</dbReference>
<dbReference type="SMART" id="SM00267">
    <property type="entry name" value="GGDEF"/>
    <property type="match status" value="1"/>
</dbReference>
<dbReference type="Gene3D" id="3.30.70.270">
    <property type="match status" value="1"/>
</dbReference>
<comment type="catalytic activity">
    <reaction evidence="1">
        <text>3',3'-c-di-GMP + H2O = 5'-phosphoguanylyl(3'-&gt;5')guanosine + H(+)</text>
        <dbReference type="Rhea" id="RHEA:24902"/>
        <dbReference type="ChEBI" id="CHEBI:15377"/>
        <dbReference type="ChEBI" id="CHEBI:15378"/>
        <dbReference type="ChEBI" id="CHEBI:58754"/>
        <dbReference type="ChEBI" id="CHEBI:58805"/>
        <dbReference type="EC" id="3.1.4.52"/>
    </reaction>
    <physiologicalReaction direction="left-to-right" evidence="1">
        <dbReference type="Rhea" id="RHEA:24903"/>
    </physiologicalReaction>
</comment>
<dbReference type="Proteomes" id="UP000244930">
    <property type="component" value="Chromosome"/>
</dbReference>
<feature type="transmembrane region" description="Helical" evidence="2">
    <location>
        <begin position="325"/>
        <end position="346"/>
    </location>
</feature>
<dbReference type="InterPro" id="IPR033462">
    <property type="entry name" value="Cache_3-Cache_2"/>
</dbReference>
<dbReference type="Gene3D" id="3.30.450.40">
    <property type="match status" value="1"/>
</dbReference>
<dbReference type="GO" id="GO:0071732">
    <property type="term" value="P:cellular response to nitric oxide"/>
    <property type="evidence" value="ECO:0007669"/>
    <property type="project" value="UniProtKB-ARBA"/>
</dbReference>
<evidence type="ECO:0000259" key="3">
    <source>
        <dbReference type="PROSITE" id="PS50113"/>
    </source>
</evidence>
<dbReference type="Pfam" id="PF13426">
    <property type="entry name" value="PAS_9"/>
    <property type="match status" value="1"/>
</dbReference>
<dbReference type="GO" id="GO:0071111">
    <property type="term" value="F:cyclic-guanylate-specific phosphodiesterase activity"/>
    <property type="evidence" value="ECO:0007669"/>
    <property type="project" value="UniProtKB-EC"/>
</dbReference>
<dbReference type="AlphaFoldDB" id="A0A2U8GUA4"/>
<evidence type="ECO:0000259" key="4">
    <source>
        <dbReference type="PROSITE" id="PS50883"/>
    </source>
</evidence>
<reference evidence="6 7" key="1">
    <citation type="submission" date="2017-06" db="EMBL/GenBank/DDBJ databases">
        <title>Azoarcus.</title>
        <authorList>
            <person name="Woo J.-H."/>
            <person name="Kim H.-S."/>
        </authorList>
    </citation>
    <scope>NUCLEOTIDE SEQUENCE [LARGE SCALE GENOMIC DNA]</scope>
    <source>
        <strain evidence="6 7">TSPY31</strain>
    </source>
</reference>
<feature type="domain" description="GGDEF" evidence="5">
    <location>
        <begin position="684"/>
        <end position="817"/>
    </location>
</feature>
<dbReference type="SUPFAM" id="SSF55781">
    <property type="entry name" value="GAF domain-like"/>
    <property type="match status" value="1"/>
</dbReference>
<dbReference type="InterPro" id="IPR000014">
    <property type="entry name" value="PAS"/>
</dbReference>
<dbReference type="EMBL" id="CP022187">
    <property type="protein sequence ID" value="AWI77272.1"/>
    <property type="molecule type" value="Genomic_DNA"/>
</dbReference>
<evidence type="ECO:0000259" key="5">
    <source>
        <dbReference type="PROSITE" id="PS50887"/>
    </source>
</evidence>
<feature type="domain" description="EAL" evidence="4">
    <location>
        <begin position="826"/>
        <end position="1079"/>
    </location>
</feature>
<dbReference type="SUPFAM" id="SSF55785">
    <property type="entry name" value="PYP-like sensor domain (PAS domain)"/>
    <property type="match status" value="1"/>
</dbReference>
<keyword evidence="2" id="KW-0472">Membrane</keyword>
<dbReference type="SUPFAM" id="SSF141868">
    <property type="entry name" value="EAL domain-like"/>
    <property type="match status" value="1"/>
</dbReference>
<dbReference type="PANTHER" id="PTHR44757">
    <property type="entry name" value="DIGUANYLATE CYCLASE DGCP"/>
    <property type="match status" value="1"/>
</dbReference>
<evidence type="ECO:0000313" key="7">
    <source>
        <dbReference type="Proteomes" id="UP000244930"/>
    </source>
</evidence>
<dbReference type="InterPro" id="IPR035965">
    <property type="entry name" value="PAS-like_dom_sf"/>
</dbReference>
<dbReference type="InterPro" id="IPR003018">
    <property type="entry name" value="GAF"/>
</dbReference>
<feature type="transmembrane region" description="Helical" evidence="2">
    <location>
        <begin position="18"/>
        <end position="36"/>
    </location>
</feature>
<dbReference type="InterPro" id="IPR043128">
    <property type="entry name" value="Rev_trsase/Diguanyl_cyclase"/>
</dbReference>
<dbReference type="Gene3D" id="3.30.450.20">
    <property type="entry name" value="PAS domain"/>
    <property type="match status" value="2"/>
</dbReference>
<dbReference type="Pfam" id="PF13185">
    <property type="entry name" value="GAF_2"/>
    <property type="match status" value="1"/>
</dbReference>
<dbReference type="PROSITE" id="PS50883">
    <property type="entry name" value="EAL"/>
    <property type="match status" value="1"/>
</dbReference>
<dbReference type="CDD" id="cd01949">
    <property type="entry name" value="GGDEF"/>
    <property type="match status" value="1"/>
</dbReference>
<dbReference type="PROSITE" id="PS50113">
    <property type="entry name" value="PAC"/>
    <property type="match status" value="1"/>
</dbReference>
<dbReference type="InterPro" id="IPR029016">
    <property type="entry name" value="GAF-like_dom_sf"/>
</dbReference>
<accession>A0A2U8GUA4</accession>
<dbReference type="NCBIfam" id="TIGR00254">
    <property type="entry name" value="GGDEF"/>
    <property type="match status" value="1"/>
</dbReference>
<proteinExistence type="predicted"/>
<dbReference type="InterPro" id="IPR001633">
    <property type="entry name" value="EAL_dom"/>
</dbReference>
<evidence type="ECO:0000313" key="6">
    <source>
        <dbReference type="EMBL" id="AWI77272.1"/>
    </source>
</evidence>
<keyword evidence="2" id="KW-1133">Transmembrane helix</keyword>
<dbReference type="SMART" id="SM00052">
    <property type="entry name" value="EAL"/>
    <property type="match status" value="1"/>
</dbReference>
<dbReference type="KEGG" id="acom:CEW83_20220"/>
<feature type="domain" description="PAC" evidence="3">
    <location>
        <begin position="602"/>
        <end position="652"/>
    </location>
</feature>
<sequence>MSGYLMVQTSHQGLRGKLLAIVIVIVGIVMLPVLVMGDRYLVRQSGAEAERQLKALSRLAHDLVETQFATLGNGLTQLADAMALRFGGAYSGAPQAGSAPEFFIDGVPVSERSAELARYGGDLRGTLAAVLSRERDGFRVIASTQWGDDVVAPVLQLEPASVSLLEAGQRWRGRVMIRDRHYLLEVLPARDGGGRLVGAMAVGVDLNRALKPLRERLRTFVIGDSGYLYVVDANPGPSYGRFISHPLQKDDDPRSPLNEVGEQLVSNMLASQQGVIAYDWQNLERGETEPRSKLVAFEHSESLDWVVGASGYVEEFGRSAVRLRYAVGVVMVLMAIFLMVGLKGTIERMVMRPMLRLQRTLRTLSRGNEALVHSEDESALVSAICRILVHTGGFRLAMIDCVEADGRLRRVASEGEARRLCAVLDAGEGQIQAPALSALQAGEPVHLTSGEDFDPVLRDAAVQDGCEAMIAFPLHGGERLLGVLSIGASSVRDLDRGGVALLKELAEDLGYGLMSLRSEVARKTAERALILRERAIETTRDGVLILHAEDGAFVIRDVNPAAEKILAMSREQLIGCTSDVLGVLDRGGVAALEGALGSLRESVLELEGVGADGASFWSECAVEPVRGEDSDCVVLVIKDVTERIRYLQQLEHQAHFDPLTGLPNRSLLDDRLEQAIITAKRHQRVLAVAYLDLDHFKRINDDLGHRTGDRLLCEVAQRLRSVLRDGDTAARQGGDEFVVLLPDLDGEEQAYAVLCRLQQILTAPVEIEGRQFFVTTSIGVSLFPRDGDEDETLLKRADIAMYQAKAAGRDAIRFFTSEMNEQVQDRLMLEQALRHALGNGELSVAYQPQVSATTGQVIAAEALLRWTHPELGAISPARFIPLAEDLGLIERIGEWVLRTACEQALAWKVEGRPLRVAVNVSARQFRSANLPERVAAILEETRLDPALLELELTESMLMGKVDQAEEMLRRLKGLGVTIALDDFGTGYSSFAYIQHFPIDTLKVDQTFVRAMLTGKSAVAIVSAIIAVAHSLGMRVIAEGVEMEAQRNQLVELGCDELQGYLLGRPVPGAGFFAVGESGAAP</sequence>
<dbReference type="InterPro" id="IPR000700">
    <property type="entry name" value="PAS-assoc_C"/>
</dbReference>
<dbReference type="PROSITE" id="PS50887">
    <property type="entry name" value="GGDEF"/>
    <property type="match status" value="1"/>
</dbReference>
<dbReference type="Pfam" id="PF00563">
    <property type="entry name" value="EAL"/>
    <property type="match status" value="1"/>
</dbReference>
<dbReference type="SUPFAM" id="SSF55073">
    <property type="entry name" value="Nucleotide cyclase"/>
    <property type="match status" value="1"/>
</dbReference>
<dbReference type="PANTHER" id="PTHR44757:SF2">
    <property type="entry name" value="BIOFILM ARCHITECTURE MAINTENANCE PROTEIN MBAA"/>
    <property type="match status" value="1"/>
</dbReference>
<organism evidence="6 7">
    <name type="scientific">Parazoarcus communis</name>
    <dbReference type="NCBI Taxonomy" id="41977"/>
    <lineage>
        <taxon>Bacteria</taxon>
        <taxon>Pseudomonadati</taxon>
        <taxon>Pseudomonadota</taxon>
        <taxon>Betaproteobacteria</taxon>
        <taxon>Rhodocyclales</taxon>
        <taxon>Zoogloeaceae</taxon>
        <taxon>Parazoarcus</taxon>
    </lineage>
</organism>
<dbReference type="RefSeq" id="WP_108950971.1">
    <property type="nucleotide sequence ID" value="NZ_CP022187.1"/>
</dbReference>
<protein>
    <recommendedName>
        <fullName evidence="8">Diguanylate cyclase</fullName>
    </recommendedName>
</protein>
<dbReference type="FunFam" id="3.30.70.270:FF:000001">
    <property type="entry name" value="Diguanylate cyclase domain protein"/>
    <property type="match status" value="1"/>
</dbReference>
<dbReference type="InterPro" id="IPR035919">
    <property type="entry name" value="EAL_sf"/>
</dbReference>
<name>A0A2U8GUA4_9RHOO</name>
<dbReference type="InterPro" id="IPR029787">
    <property type="entry name" value="Nucleotide_cyclase"/>
</dbReference>
<dbReference type="CDD" id="cd00130">
    <property type="entry name" value="PAS"/>
    <property type="match status" value="1"/>
</dbReference>
<dbReference type="Gene3D" id="3.20.20.450">
    <property type="entry name" value="EAL domain"/>
    <property type="match status" value="1"/>
</dbReference>
<keyword evidence="7" id="KW-1185">Reference proteome</keyword>
<evidence type="ECO:0000256" key="2">
    <source>
        <dbReference type="SAM" id="Phobius"/>
    </source>
</evidence>
<evidence type="ECO:0008006" key="8">
    <source>
        <dbReference type="Google" id="ProtNLM"/>
    </source>
</evidence>
<dbReference type="InterPro" id="IPR052155">
    <property type="entry name" value="Biofilm_reg_signaling"/>
</dbReference>
<evidence type="ECO:0000256" key="1">
    <source>
        <dbReference type="ARBA" id="ARBA00051114"/>
    </source>
</evidence>
<dbReference type="FunFam" id="3.20.20.450:FF:000001">
    <property type="entry name" value="Cyclic di-GMP phosphodiesterase yahA"/>
    <property type="match status" value="1"/>
</dbReference>
<dbReference type="InterPro" id="IPR000160">
    <property type="entry name" value="GGDEF_dom"/>
</dbReference>
<keyword evidence="2" id="KW-0812">Transmembrane</keyword>
<dbReference type="CDD" id="cd01948">
    <property type="entry name" value="EAL"/>
    <property type="match status" value="1"/>
</dbReference>
<gene>
    <name evidence="6" type="ORF">CEW83_20220</name>
</gene>
<dbReference type="CDD" id="cd12912">
    <property type="entry name" value="PDC2_MCP_like"/>
    <property type="match status" value="1"/>
</dbReference>
<dbReference type="Pfam" id="PF00990">
    <property type="entry name" value="GGDEF"/>
    <property type="match status" value="1"/>
</dbReference>